<feature type="region of interest" description="Disordered" evidence="1">
    <location>
        <begin position="763"/>
        <end position="824"/>
    </location>
</feature>
<dbReference type="PANTHER" id="PTHR18460">
    <property type="entry name" value="TEL2 INTERACTING PROTEIN 1 TTI1 FAMILY MEMBER"/>
    <property type="match status" value="1"/>
</dbReference>
<dbReference type="InterPro" id="IPR016024">
    <property type="entry name" value="ARM-type_fold"/>
</dbReference>
<gene>
    <name evidence="4" type="ORF">LTR36_001912</name>
</gene>
<dbReference type="Gene3D" id="1.25.10.10">
    <property type="entry name" value="Leucine-rich Repeat Variant"/>
    <property type="match status" value="1"/>
</dbReference>
<dbReference type="Proteomes" id="UP001324427">
    <property type="component" value="Unassembled WGS sequence"/>
</dbReference>
<dbReference type="Pfam" id="PF21547">
    <property type="entry name" value="TTI1"/>
    <property type="match status" value="1"/>
</dbReference>
<dbReference type="SUPFAM" id="SSF48371">
    <property type="entry name" value="ARM repeat"/>
    <property type="match status" value="1"/>
</dbReference>
<name>A0AAV9JNW3_9PEZI</name>
<dbReference type="InterPro" id="IPR057567">
    <property type="entry name" value="TPR_TTI1_C"/>
</dbReference>
<dbReference type="InterPro" id="IPR049362">
    <property type="entry name" value="TTI1_rpt"/>
</dbReference>
<dbReference type="InterPro" id="IPR057566">
    <property type="entry name" value="TPR_TTI1_N"/>
</dbReference>
<keyword evidence="5" id="KW-1185">Reference proteome</keyword>
<proteinExistence type="predicted"/>
<dbReference type="EMBL" id="JAVFHQ010000014">
    <property type="protein sequence ID" value="KAK4546694.1"/>
    <property type="molecule type" value="Genomic_DNA"/>
</dbReference>
<dbReference type="GO" id="GO:0005737">
    <property type="term" value="C:cytoplasm"/>
    <property type="evidence" value="ECO:0007669"/>
    <property type="project" value="TreeGrafter"/>
</dbReference>
<evidence type="ECO:0000259" key="3">
    <source>
        <dbReference type="Pfam" id="PF24181"/>
    </source>
</evidence>
<reference evidence="4 5" key="1">
    <citation type="submission" date="2021-11" db="EMBL/GenBank/DDBJ databases">
        <title>Black yeast isolated from Biological Soil Crust.</title>
        <authorList>
            <person name="Kurbessoian T."/>
        </authorList>
    </citation>
    <scope>NUCLEOTIDE SEQUENCE [LARGE SCALE GENOMIC DNA]</scope>
    <source>
        <strain evidence="4 5">CCFEE 5522</strain>
    </source>
</reference>
<evidence type="ECO:0000259" key="2">
    <source>
        <dbReference type="Pfam" id="PF24173"/>
    </source>
</evidence>
<accession>A0AAV9JNW3</accession>
<dbReference type="InterPro" id="IPR011989">
    <property type="entry name" value="ARM-like"/>
</dbReference>
<dbReference type="Pfam" id="PF24181">
    <property type="entry name" value="TPR_TTI1_C"/>
    <property type="match status" value="1"/>
</dbReference>
<evidence type="ECO:0000313" key="5">
    <source>
        <dbReference type="Proteomes" id="UP001324427"/>
    </source>
</evidence>
<feature type="compositionally biased region" description="Acidic residues" evidence="1">
    <location>
        <begin position="800"/>
        <end position="820"/>
    </location>
</feature>
<sequence>MPLLGPTAEDRNRIFQQLKPQCVALSQAALALNRPKADVQAVSERLEELQQTLSKTKSQPDALDAKLADYVFFPLSQVLKLSQRISIHCLELCLQCIAILVDQGWRDQIQSQLAAQIVILCTLMAEKKPTGFAFGEATEELQAAALWCLHHVFIVAGDSAACRAFLTSEGNFPQLGQTISVTLDCISTSVSAETQTAGASALQALIQNIADREICASFLPGIVSKLTKILTPSTKQRRNHQVLISCVRTLAHLLVTTLSDDTSASTGTKPAKASTIIDAAWIENAATQLKPALTSILRLADHSRADVQGALEDLCLMLLERCGKSLSNCCPLALETLLMLSFGRHAEDGRMASRLERLVKTDVSLAAMLRDFLYDSLRSLPTIMQGADEQKKVAKMHQVSAAYGLLVSNGADTGVIDRMLAGSLRDSMVITLQVPGTRKETSPSVSSIQSLDLAVLSDARGNTEFSSALVQYKGQEDIVGGIEQFAELISTSSSSVAFAADLARSLRHSQGEAQIATFWLLLTATQTALQRKDAVSDFLDFGGNMDASSYRDYLEELYSFSLSVLTDSSDEPPDTRLQALALRSLALRAQAAGSEFRYELIDALYPVLHTLATPGRYLQQDSITTLNIFTKACGYSNVKDLIVENVDYLTNAVALKLNAFDVSPQAPQVLLMMVRLAGPSLLPYLEDTVESIFAALEDYHGYPLLVEMLFKVLSVMAEEGVKAPQLASEDRKAVQSSGILHESSHSMRVNELAELLRERAVEAAKQQDEEIAEHEAHPRRPWKKAEDSEKVTDDDADSAKDEEDERETGSDEDQQIEDTDLPPPAPKTYNLLFKITELTQHFLPVASPSLRASLLTLIRTTVPAIAKHENSFLPLINTLWPEIVTRLDDDEPHVQATALDIVSVLCEHAGDFMRGRVVQLWPGMVETQQKTITAIMDTSHHTRIPKAKHDQAADTALTLTGPSITQAIMRMQASPADYSNTATRLVWDALVNTLTVIVRSVPLPAELFDDALKMLEPVLESREEVRAALEEENADALWLARLRTGAMVPQVTPVVPEGMVWRFAAVAG</sequence>
<evidence type="ECO:0000313" key="4">
    <source>
        <dbReference type="EMBL" id="KAK4546694.1"/>
    </source>
</evidence>
<protein>
    <submittedName>
        <fullName evidence="4">Uncharacterized protein</fullName>
    </submittedName>
</protein>
<dbReference type="PANTHER" id="PTHR18460:SF3">
    <property type="entry name" value="TELO2-INTERACTING PROTEIN 1 HOMOLOG"/>
    <property type="match status" value="1"/>
</dbReference>
<dbReference type="AlphaFoldDB" id="A0AAV9JNW3"/>
<dbReference type="InterPro" id="IPR052587">
    <property type="entry name" value="TELO2-interacting_protein_1"/>
</dbReference>
<comment type="caution">
    <text evidence="4">The sequence shown here is derived from an EMBL/GenBank/DDBJ whole genome shotgun (WGS) entry which is preliminary data.</text>
</comment>
<evidence type="ECO:0000256" key="1">
    <source>
        <dbReference type="SAM" id="MobiDB-lite"/>
    </source>
</evidence>
<organism evidence="4 5">
    <name type="scientific">Oleoguttula mirabilis</name>
    <dbReference type="NCBI Taxonomy" id="1507867"/>
    <lineage>
        <taxon>Eukaryota</taxon>
        <taxon>Fungi</taxon>
        <taxon>Dikarya</taxon>
        <taxon>Ascomycota</taxon>
        <taxon>Pezizomycotina</taxon>
        <taxon>Dothideomycetes</taxon>
        <taxon>Dothideomycetidae</taxon>
        <taxon>Mycosphaerellales</taxon>
        <taxon>Teratosphaeriaceae</taxon>
        <taxon>Oleoguttula</taxon>
    </lineage>
</organism>
<feature type="domain" description="TTI1 C-terminal TPR" evidence="3">
    <location>
        <begin position="771"/>
        <end position="927"/>
    </location>
</feature>
<feature type="compositionally biased region" description="Basic and acidic residues" evidence="1">
    <location>
        <begin position="763"/>
        <end position="799"/>
    </location>
</feature>
<feature type="domain" description="TTI1 N-terminal TPR" evidence="2">
    <location>
        <begin position="15"/>
        <end position="341"/>
    </location>
</feature>
<dbReference type="Pfam" id="PF24173">
    <property type="entry name" value="TPR_TTI1_N"/>
    <property type="match status" value="1"/>
</dbReference>